<evidence type="ECO:0000256" key="4">
    <source>
        <dbReference type="ARBA" id="ARBA00022729"/>
    </source>
</evidence>
<dbReference type="PANTHER" id="PTHR10426">
    <property type="entry name" value="STRICTOSIDINE SYNTHASE-RELATED"/>
    <property type="match status" value="1"/>
</dbReference>
<protein>
    <recommendedName>
        <fullName evidence="6">Strictosidine synthase conserved region domain-containing protein</fullName>
    </recommendedName>
</protein>
<proteinExistence type="evidence at transcript level"/>
<comment type="subcellular location">
    <subcellularLocation>
        <location evidence="1">Vacuole</location>
    </subcellularLocation>
</comment>
<dbReference type="GeneID" id="130714503"/>
<dbReference type="GO" id="GO:0005773">
    <property type="term" value="C:vacuole"/>
    <property type="evidence" value="ECO:0007669"/>
    <property type="project" value="UniProtKB-SubCell"/>
</dbReference>
<dbReference type="SUPFAM" id="SSF63829">
    <property type="entry name" value="Calcium-dependent phosphotriesterase"/>
    <property type="match status" value="1"/>
</dbReference>
<dbReference type="PANTHER" id="PTHR10426:SF109">
    <property type="entry name" value="STRICTOSIDINE SYNTHASE TRANSCRIPTION FACTOR WD40-LIKE FAMILY-RELATED"/>
    <property type="match status" value="1"/>
</dbReference>
<dbReference type="Gene3D" id="2.120.10.30">
    <property type="entry name" value="TolB, C-terminal domain"/>
    <property type="match status" value="1"/>
</dbReference>
<evidence type="ECO:0000256" key="2">
    <source>
        <dbReference type="ARBA" id="ARBA00009191"/>
    </source>
</evidence>
<dbReference type="EMBL" id="BT149575">
    <property type="protein sequence ID" value="AFK49369.1"/>
    <property type="molecule type" value="mRNA"/>
</dbReference>
<dbReference type="FunFam" id="2.120.10.30:FF:000032">
    <property type="entry name" value="Protein STRICTOSIDINE SYNTHASE-LIKE 13"/>
    <property type="match status" value="1"/>
</dbReference>
<dbReference type="GO" id="GO:0012505">
    <property type="term" value="C:endomembrane system"/>
    <property type="evidence" value="ECO:0007669"/>
    <property type="project" value="TreeGrafter"/>
</dbReference>
<organism evidence="7">
    <name type="scientific">Lotus japonicus</name>
    <name type="common">Lotus corniculatus var. japonicus</name>
    <dbReference type="NCBI Taxonomy" id="34305"/>
    <lineage>
        <taxon>Eukaryota</taxon>
        <taxon>Viridiplantae</taxon>
        <taxon>Streptophyta</taxon>
        <taxon>Embryophyta</taxon>
        <taxon>Tracheophyta</taxon>
        <taxon>Spermatophyta</taxon>
        <taxon>Magnoliopsida</taxon>
        <taxon>eudicotyledons</taxon>
        <taxon>Gunneridae</taxon>
        <taxon>Pentapetalae</taxon>
        <taxon>rosids</taxon>
        <taxon>fabids</taxon>
        <taxon>Fabales</taxon>
        <taxon>Fabaceae</taxon>
        <taxon>Papilionoideae</taxon>
        <taxon>50 kb inversion clade</taxon>
        <taxon>NPAAA clade</taxon>
        <taxon>Hologalegina</taxon>
        <taxon>robinioid clade</taxon>
        <taxon>Loteae</taxon>
        <taxon>Lotus</taxon>
    </lineage>
</organism>
<dbReference type="Pfam" id="PF03088">
    <property type="entry name" value="Str_synth"/>
    <property type="match status" value="1"/>
</dbReference>
<dbReference type="InterPro" id="IPR018119">
    <property type="entry name" value="Strictosidine_synth_cons-reg"/>
</dbReference>
<dbReference type="Pfam" id="PF20067">
    <property type="entry name" value="SSL_N"/>
    <property type="match status" value="1"/>
</dbReference>
<reference evidence="7" key="1">
    <citation type="submission" date="2012-05" db="EMBL/GenBank/DDBJ databases">
        <authorList>
            <person name="Krishnakumar V."/>
            <person name="Cheung F."/>
            <person name="Xiao Y."/>
            <person name="Chan A."/>
            <person name="Moskal W.A."/>
            <person name="Town C.D."/>
        </authorList>
    </citation>
    <scope>NUCLEOTIDE SEQUENCE</scope>
</reference>
<dbReference type="GO" id="GO:0016787">
    <property type="term" value="F:hydrolase activity"/>
    <property type="evidence" value="ECO:0007669"/>
    <property type="project" value="TreeGrafter"/>
</dbReference>
<dbReference type="OrthoDB" id="5307922at2759"/>
<name>I3TA27_LOTJA</name>
<dbReference type="KEGG" id="lja:130714503"/>
<evidence type="ECO:0000256" key="5">
    <source>
        <dbReference type="ARBA" id="ARBA00023180"/>
    </source>
</evidence>
<evidence type="ECO:0000313" key="7">
    <source>
        <dbReference type="EMBL" id="AFK49369.1"/>
    </source>
</evidence>
<evidence type="ECO:0000259" key="6">
    <source>
        <dbReference type="Pfam" id="PF03088"/>
    </source>
</evidence>
<dbReference type="InterPro" id="IPR011042">
    <property type="entry name" value="6-blade_b-propeller_TolB-like"/>
</dbReference>
<keyword evidence="4" id="KW-0732">Signal</keyword>
<evidence type="ECO:0000256" key="3">
    <source>
        <dbReference type="ARBA" id="ARBA00022554"/>
    </source>
</evidence>
<sequence length="334" mass="36134">MLNIVTMMISVFATFIFLVCTPSAALLLNRLPLPSPLTGPEALAFDRNGSGPYVSSSDGRIFKYVGPNEGFQEYAYTSPNRNKITCDGLADFSTLQATCGRPLGLGFNHQTGELYVADAYFGLLKIGANGGPPIQLVGPAQGNSSMFADGLDIDPDTGIVYFTEASANFQIKDISTILTSGDSTGRLLKYDPSTNQTTVLLSDLAVPNGVAVSRDGSFVLVSEFMENRIQRFWLKGPRANLSDTFIRLAGKPDNIKRNSRGQFWVAVNSYLGLPRRPIRRVLPSGVRISENGLVLQVVSLAQEYGTEPASEVQEFNGTLYAGSLFVSYASIFIP</sequence>
<dbReference type="RefSeq" id="XP_057420386.1">
    <property type="nucleotide sequence ID" value="XM_057564403.1"/>
</dbReference>
<evidence type="ECO:0000256" key="1">
    <source>
        <dbReference type="ARBA" id="ARBA00004116"/>
    </source>
</evidence>
<keyword evidence="5" id="KW-0325">Glycoprotein</keyword>
<feature type="domain" description="Strictosidine synthase conserved region" evidence="6">
    <location>
        <begin position="149"/>
        <end position="237"/>
    </location>
</feature>
<keyword evidence="3" id="KW-0926">Vacuole</keyword>
<dbReference type="AlphaFoldDB" id="I3TA27"/>
<comment type="similarity">
    <text evidence="2">Belongs to the strictosidine synthase family.</text>
</comment>
<accession>I3TA27</accession>